<proteinExistence type="predicted"/>
<dbReference type="Proteomes" id="UP000230605">
    <property type="component" value="Chromosome 8"/>
</dbReference>
<accession>A0A2G5HTR1</accession>
<reference evidence="1 3" key="1">
    <citation type="submission" date="2015-10" db="EMBL/GenBank/DDBJ databases">
        <title>The cercosporin biosynthetic gene cluster was horizontally transferred to several fungal lineages and shown to be expanded in Cercospora beticola based on microsynteny with recipient genomes.</title>
        <authorList>
            <person name="De Jonge R."/>
            <person name="Ebert M.K."/>
            <person name="Suttle J.C."/>
            <person name="Jurick Ii W.M."/>
            <person name="Secor G.A."/>
            <person name="Thomma B.P."/>
            <person name="Van De Peer Y."/>
            <person name="Bolton M.D."/>
        </authorList>
    </citation>
    <scope>NUCLEOTIDE SEQUENCE [LARGE SCALE GENOMIC DNA]</scope>
    <source>
        <strain evidence="1 3">09-40</strain>
    </source>
</reference>
<name>A0A2G5HTR1_CERBT</name>
<reference evidence="2 4" key="2">
    <citation type="submission" date="2023-09" db="EMBL/GenBank/DDBJ databases">
        <title>Complete-Gapless Cercospora beticola genome.</title>
        <authorList>
            <person name="Wyatt N.A."/>
            <person name="Spanner R.E."/>
            <person name="Bolton M.D."/>
        </authorList>
    </citation>
    <scope>NUCLEOTIDE SEQUENCE [LARGE SCALE GENOMIC DNA]</scope>
    <source>
        <strain evidence="2">Cb09-40</strain>
    </source>
</reference>
<evidence type="ECO:0000313" key="2">
    <source>
        <dbReference type="EMBL" id="WPB06982.1"/>
    </source>
</evidence>
<evidence type="ECO:0000313" key="3">
    <source>
        <dbReference type="Proteomes" id="UP000230605"/>
    </source>
</evidence>
<sequence>MSPTEEELEDDRQFFPTGWHDEDERIDLYALFVLEDVPVAELEDVLRRSADGNDGCQSLWLAGDYNTLPDFYFYVVPSPEGTKPPLDPDWQSPFRGQTAADAARFLRTVPKPRKPLCKTYFAILSRTLYEEQGHLLVCKVLEDGQVQSIPCPVADVGIYFGGGDRDHWRFDLQSWEEDGSTLL</sequence>
<dbReference type="EMBL" id="CP134191">
    <property type="protein sequence ID" value="WPB06982.1"/>
    <property type="molecule type" value="Genomic_DNA"/>
</dbReference>
<dbReference type="Proteomes" id="UP001302367">
    <property type="component" value="Chromosome 8"/>
</dbReference>
<keyword evidence="4" id="KW-1185">Reference proteome</keyword>
<dbReference type="OrthoDB" id="3638058at2759"/>
<evidence type="ECO:0000313" key="1">
    <source>
        <dbReference type="EMBL" id="PIA95915.1"/>
    </source>
</evidence>
<dbReference type="AlphaFoldDB" id="A0A2G5HTR1"/>
<dbReference type="EMBL" id="LKMD01000103">
    <property type="protein sequence ID" value="PIA95915.1"/>
    <property type="molecule type" value="Genomic_DNA"/>
</dbReference>
<organism evidence="1 3">
    <name type="scientific">Cercospora beticola</name>
    <name type="common">Sugarbeet leaf spot fungus</name>
    <dbReference type="NCBI Taxonomy" id="122368"/>
    <lineage>
        <taxon>Eukaryota</taxon>
        <taxon>Fungi</taxon>
        <taxon>Dikarya</taxon>
        <taxon>Ascomycota</taxon>
        <taxon>Pezizomycotina</taxon>
        <taxon>Dothideomycetes</taxon>
        <taxon>Dothideomycetidae</taxon>
        <taxon>Mycosphaerellales</taxon>
        <taxon>Mycosphaerellaceae</taxon>
        <taxon>Cercospora</taxon>
    </lineage>
</organism>
<gene>
    <name evidence="1" type="ORF">CB0940_10276</name>
    <name evidence="2" type="ORF">RHO25_011642</name>
</gene>
<protein>
    <submittedName>
        <fullName evidence="1">Uncharacterized protein</fullName>
    </submittedName>
</protein>
<evidence type="ECO:0000313" key="4">
    <source>
        <dbReference type="Proteomes" id="UP001302367"/>
    </source>
</evidence>